<sequence length="3230" mass="342657">MSADSAPGPASSAFDWDSWLSVTVPTHVGRGPLIDRVEFLREELIPKFDALTKRNLTAGGAGTDQPSVTAVSRVTRYLVTQYLQQAALDRDLNRTVLAAGRTLLGAGRSLAVLAATLTHLLGQLAEAQPADLGLASLAFLPAALACAGEPEPPRAVVVPAWLGQLRATPADVAAGVCAPRVPAARRLGLLHWFLVILEVLYTERLATDDAAVEATRRDLSRVALRAVASLLYGLVAGTPTPAYLALERHSSAAEFSLDGSQFDPAAHGSTARQLLRTYQQAGADFADGEGILATKPGIAQSALTAVRRFLRAHRTQWDPLLALLLDAPAETAPTSPESLERGLYPVDLALLGCVWGAAARHRRLADFPAIEALRTRYSDASIRYLVHVTAATARGRPHPNVLALTGDTWALVGPASLTRAVFPAWEKAVLRHPEVAIPTLAAVVPFLRAGPASVWTGVVDDSGAATASPAAGSDGLGTALFNQLRVTRPAVRAAWLRLATLTAELAVGVDADRFAERLLGFVLADKPAPGSEAKQHVWAALELLARDSRRAIAVPVTERLGRHAPARPAAESKAVESSPEDQANSAIHRSFALVRRIESHLTRETHEAAAVAALRCYTAHALTVLADPTALGTAKGLDADFAAWWNAAVPVWTTAVAKADKPELRRQWANAVGDLAWYAHKWLDKASPDGPQGRASAFRADIWQTQCAPRLAEPLAKGLQAAAKKLLDAPLTYLPGPTEGYVAVTVTQAALAVGTKALWPTKIDAWVRAAVRPAATGKTTGLFVERIYTKLTLASEVRWLLRAVTSCWPAAVQGVRVRETALATANQIDDENGPAAVSADPALLALDGSTDEALALARVLVHFALHPTQRSFRSLARTTLAELGTTSDSAVLAKCLQPALDAWLSDREAEVAADLITPQTTTAEDSDAESKQQRERDAWPGRVYDLLTALFASHRNPSHVTHPGAGVPSSDADHRLLCLVLGDYASVAHHPLLATPARVGPLGRQLAHLYRRQVTDKTDQSADKPDAEPYHGPTDSAFWAAGLPANRVPWWANPAGRSNDRYATLWVTLVQGCGVDPAGFAADLRLPLAAVLLQLVRNLTPPPAHEQIHAADANTTSKAKASTVSTKPLVPAATAKSTGTTAKKPAKKGATNMDDLSLMFSAMNKKGSGAAKKPVAAKLATPAASAGPSAKPATPVAPAPRQSRPGFYRAALGALSTLGFVDADAFVPLVWHYVARQLDQVDQADVAGDAQTPYPLPHLTTTEVDIWRYQGDPAEPVVDVLGRRGRGKTGSTAALSKEESALVADQLAKEKLTRTRVQLTYRLLREALDLLTALTHAARWQSQALFESEEAETLPLHLLFTPILRRLLLGDSKRQALLPLAGPLTGSLGARVLEDLALVTSPRLRPLCAGLVAAVLRLNRVTGVPHAWTVEPVGDLALRILYRLHFQAQTVPYGAATFTLVYTLLQPIIRAPACGAKDLKPSRVAASNEDAEYAEADPVAERLLLCNQLLGRHGPVLAATPTAPRREAIAALLGVMAQSPAQVKPACDHLLSLAEAMDLADNATQEEKRAVLDGWAAPDTMVRAGVLHAADALDLTDLDFDSAVWAARYDPDGDNAELASRIWVESVMEVPAATYFDDLRPFLTHAAAPVRSAGAAALAAAITVIAQEATPAAFRPALIRLTDWYVQLAAPVGPEYDRFGMVIPSTLNRIDPFPARVALGECLAALAEPVTAADDVRYLVHFLIVEGPLGDRSGAVRAQMLTAGLRLVEHHGAACADHLVAEFDAVLQGDRVSDADTETADAIRESVVVLYGALARFLSPKDPRVGRAVSQLLSALATPSESVQRSVAECLAPLTKGQMAIVPDWTARLTKTLFGRGGTYAARRGAAYGLAGIVRGVGIRALWMYELMPAVQTHLSDASTDAREGALLAVETLADTLGSLFEPYAVQLVPALLTSFADSDTRVRQATGDACQAIMAHLSPYGVRRLLPSLLRGLHDSLWRTKAGSADILNRMAYCAPEQLSICLPRAVPELVEALTDSHVKVREACERALRSFGGVITNPEVEALVPLLLRGLFDPAHSTSRALDGLLRTAFVHYVDPPSLALIVPILRRGLITRGTLTKRQAAQVVGSMVVLTAGRDLVSYLPALVPHLRQVLGDPVPDTRATAAKALGLLVRTLGEVYFTALVDDLLASLRTRTTTTERSGAAQGLSEILAGLGVERMESLLPEVVKLTASSEPHVREGYMALLIYLPLTFGTRFQPYIAQVVAPVVTGLADESEYARDAALRAGQILIRHFLPQSIELLLPQLEGGVFDTRWRIRNSSVELIGDLLFQITGLDGTRTDKALGNAPDVDASDDEDGDGVAANTNSGSNDAQNARGRKAKEAKAAARNRGKVTPEAQDDDDDDEEAAVVTVSADECRRRMLAALGRDRRDAVLAALYVVRSDTVAVVRQTTTAIWKSLVSNTPRTVKEVLAPIMDLILTQLASGDDDGRRTATRALGDLTRKLGESILGRVLPILQAGLAPDRPLAQRRGACLGLGEVIQTVTRNHLEDHAELVVSSVRAALCDEAAEVREAAAGTFDALQSTWGARATDDIVPHLLLELRNPATSDRALAALRNITGVRASAVFPTLIPKLTEPPITAFNARALAALVQVAGSALARRLGAILTALLSALVKERDPETLEALRDAITNLVGAIDGTDGLHHLMLLLFEYVRPDQPAAARIAGCGVLATLCRAHPSLDYSEYGPAWVGTLVELFGVRDDPELVATAWDALDALVKAYPKESLDDLVSPAASALTAATDSARSAGVTTLPGFALPKGPAPVLPIGTQGLLVGAPDSREAAADLLGLVVEFTPGETLRPYVTQVTGPLIRIVGDRHPPAVKATILATLVRLLAKVPTFLRAFVPQLQRTFVKCLADPALSVRRQAVAALAALVGLQPRLDALVSELCAGSRGDGDVRAASLLALAAVLAKGTVSDAAREQARTALLACLADPTPAVRLAAAEGFGRWLTGAPPSSASEHLNEALAAAPGPHRLPLYRAVLEFAPAAATASVADIVTEVQTGIRDAQLVIPAVGTAYFALRHADQLNSPASATTDLAGALTDALREAHSDGQLATLVAVGSLGRRAPDVLAPRLTELAPLVLSLTNSRVTPVKHAAEHALLYLLDLGRGNPESIADVTSDTYRQVSKAVDGETARALAECLRRTLAPLALKEPTAGEGVTGDDREDLAVLRK</sequence>
<accession>A0A9W8A6P2</accession>
<dbReference type="Pfam" id="PF24987">
    <property type="entry name" value="HEAT_EF3_N"/>
    <property type="match status" value="2"/>
</dbReference>
<evidence type="ECO:0000256" key="1">
    <source>
        <dbReference type="ARBA" id="ARBA00022737"/>
    </source>
</evidence>
<dbReference type="InterPro" id="IPR016024">
    <property type="entry name" value="ARM-type_fold"/>
</dbReference>
<feature type="repeat" description="HEAT" evidence="2">
    <location>
        <begin position="1948"/>
        <end position="1986"/>
    </location>
</feature>
<proteinExistence type="predicted"/>
<dbReference type="PANTHER" id="PTHR23346:SF7">
    <property type="entry name" value="STALLED RIBOSOME SENSOR GCN1"/>
    <property type="match status" value="1"/>
</dbReference>
<dbReference type="InterPro" id="IPR056809">
    <property type="entry name" value="HEAT_GCN1_fung"/>
</dbReference>
<evidence type="ECO:0000313" key="5">
    <source>
        <dbReference type="EMBL" id="KAJ1918561.1"/>
    </source>
</evidence>
<dbReference type="PROSITE" id="PS50077">
    <property type="entry name" value="HEAT_REPEAT"/>
    <property type="match status" value="3"/>
</dbReference>
<name>A0A9W8A6P2_9FUNG</name>
<protein>
    <submittedName>
        <fullName evidence="5">Translational activator of GCN4</fullName>
    </submittedName>
</protein>
<dbReference type="SUPFAM" id="SSF48371">
    <property type="entry name" value="ARM repeat"/>
    <property type="match status" value="3"/>
</dbReference>
<evidence type="ECO:0000256" key="2">
    <source>
        <dbReference type="PROSITE-ProRule" id="PRU00103"/>
    </source>
</evidence>
<feature type="region of interest" description="Disordered" evidence="3">
    <location>
        <begin position="562"/>
        <end position="583"/>
    </location>
</feature>
<dbReference type="Gene3D" id="1.25.10.10">
    <property type="entry name" value="Leucine-rich Repeat Variant"/>
    <property type="match status" value="7"/>
</dbReference>
<dbReference type="InterPro" id="IPR011989">
    <property type="entry name" value="ARM-like"/>
</dbReference>
<reference evidence="5" key="1">
    <citation type="submission" date="2022-07" db="EMBL/GenBank/DDBJ databases">
        <title>Phylogenomic reconstructions and comparative analyses of Kickxellomycotina fungi.</title>
        <authorList>
            <person name="Reynolds N.K."/>
            <person name="Stajich J.E."/>
            <person name="Barry K."/>
            <person name="Grigoriev I.V."/>
            <person name="Crous P."/>
            <person name="Smith M.E."/>
        </authorList>
    </citation>
    <scope>NUCLEOTIDE SEQUENCE</scope>
    <source>
        <strain evidence="5">RSA 861</strain>
    </source>
</reference>
<dbReference type="OrthoDB" id="5148094at2759"/>
<dbReference type="GO" id="GO:0034198">
    <property type="term" value="P:cellular response to amino acid starvation"/>
    <property type="evidence" value="ECO:0007669"/>
    <property type="project" value="TreeGrafter"/>
</dbReference>
<gene>
    <name evidence="5" type="primary">GCN1_1</name>
    <name evidence="5" type="ORF">IWQ60_007458</name>
</gene>
<feature type="compositionally biased region" description="Polar residues" evidence="3">
    <location>
        <begin position="2364"/>
        <end position="2373"/>
    </location>
</feature>
<dbReference type="InterPro" id="IPR034085">
    <property type="entry name" value="TOG"/>
</dbReference>
<dbReference type="InterPro" id="IPR057546">
    <property type="entry name" value="HEAT_GCN1"/>
</dbReference>
<organism evidence="5 6">
    <name type="scientific">Tieghemiomyces parasiticus</name>
    <dbReference type="NCBI Taxonomy" id="78921"/>
    <lineage>
        <taxon>Eukaryota</taxon>
        <taxon>Fungi</taxon>
        <taxon>Fungi incertae sedis</taxon>
        <taxon>Zoopagomycota</taxon>
        <taxon>Kickxellomycotina</taxon>
        <taxon>Dimargaritomycetes</taxon>
        <taxon>Dimargaritales</taxon>
        <taxon>Dimargaritaceae</taxon>
        <taxon>Tieghemiomyces</taxon>
    </lineage>
</organism>
<evidence type="ECO:0000256" key="3">
    <source>
        <dbReference type="SAM" id="MobiDB-lite"/>
    </source>
</evidence>
<feature type="compositionally biased region" description="Basic and acidic residues" evidence="3">
    <location>
        <begin position="928"/>
        <end position="937"/>
    </location>
</feature>
<comment type="caution">
    <text evidence="5">The sequence shown here is derived from an EMBL/GenBank/DDBJ whole genome shotgun (WGS) entry which is preliminary data.</text>
</comment>
<feature type="region of interest" description="Disordered" evidence="3">
    <location>
        <begin position="1013"/>
        <end position="1033"/>
    </location>
</feature>
<feature type="region of interest" description="Disordered" evidence="3">
    <location>
        <begin position="2341"/>
        <end position="2405"/>
    </location>
</feature>
<dbReference type="InterPro" id="IPR021133">
    <property type="entry name" value="HEAT_type_2"/>
</dbReference>
<dbReference type="GO" id="GO:0005829">
    <property type="term" value="C:cytosol"/>
    <property type="evidence" value="ECO:0007669"/>
    <property type="project" value="TreeGrafter"/>
</dbReference>
<dbReference type="InterPro" id="IPR022716">
    <property type="entry name" value="Gcn1_N"/>
</dbReference>
<feature type="domain" description="TOG" evidence="4">
    <location>
        <begin position="1858"/>
        <end position="2087"/>
    </location>
</feature>
<keyword evidence="6" id="KW-1185">Reference proteome</keyword>
<dbReference type="Pfam" id="PF12074">
    <property type="entry name" value="Gcn1_N"/>
    <property type="match status" value="1"/>
</dbReference>
<feature type="repeat" description="HEAT" evidence="2">
    <location>
        <begin position="2146"/>
        <end position="2184"/>
    </location>
</feature>
<feature type="region of interest" description="Disordered" evidence="3">
    <location>
        <begin position="1182"/>
        <end position="1202"/>
    </location>
</feature>
<dbReference type="GO" id="GO:0006417">
    <property type="term" value="P:regulation of translation"/>
    <property type="evidence" value="ECO:0007669"/>
    <property type="project" value="TreeGrafter"/>
</dbReference>
<dbReference type="GO" id="GO:0019887">
    <property type="term" value="F:protein kinase regulator activity"/>
    <property type="evidence" value="ECO:0007669"/>
    <property type="project" value="TreeGrafter"/>
</dbReference>
<keyword evidence="1" id="KW-0677">Repeat</keyword>
<dbReference type="PANTHER" id="PTHR23346">
    <property type="entry name" value="TRANSLATIONAL ACTIVATOR GCN1-RELATED"/>
    <property type="match status" value="1"/>
</dbReference>
<feature type="repeat" description="HEAT" evidence="2">
    <location>
        <begin position="2027"/>
        <end position="2065"/>
    </location>
</feature>
<feature type="compositionally biased region" description="Basic and acidic residues" evidence="3">
    <location>
        <begin position="1013"/>
        <end position="1029"/>
    </location>
</feature>
<dbReference type="Pfam" id="PF24916">
    <property type="entry name" value="HEAT_GCN1_fung"/>
    <property type="match status" value="1"/>
</dbReference>
<dbReference type="Pfam" id="PF23271">
    <property type="entry name" value="HEAT_GCN1"/>
    <property type="match status" value="1"/>
</dbReference>
<dbReference type="Proteomes" id="UP001150569">
    <property type="component" value="Unassembled WGS sequence"/>
</dbReference>
<dbReference type="Pfam" id="PF24984">
    <property type="entry name" value="HEAT_EF3_GNC1"/>
    <property type="match status" value="1"/>
</dbReference>
<evidence type="ECO:0000259" key="4">
    <source>
        <dbReference type="SMART" id="SM01349"/>
    </source>
</evidence>
<feature type="region of interest" description="Disordered" evidence="3">
    <location>
        <begin position="915"/>
        <end position="937"/>
    </location>
</feature>
<feature type="compositionally biased region" description="Low complexity" evidence="3">
    <location>
        <begin position="1182"/>
        <end position="1194"/>
    </location>
</feature>
<dbReference type="SMART" id="SM01349">
    <property type="entry name" value="TOG"/>
    <property type="match status" value="1"/>
</dbReference>
<evidence type="ECO:0000313" key="6">
    <source>
        <dbReference type="Proteomes" id="UP001150569"/>
    </source>
</evidence>
<dbReference type="EMBL" id="JANBPT010000499">
    <property type="protein sequence ID" value="KAJ1918561.1"/>
    <property type="molecule type" value="Genomic_DNA"/>
</dbReference>